<gene>
    <name evidence="1" type="ORF">GCM10010136_05860</name>
</gene>
<organism evidence="1 2">
    <name type="scientific">Limoniibacter endophyticus</name>
    <dbReference type="NCBI Taxonomy" id="1565040"/>
    <lineage>
        <taxon>Bacteria</taxon>
        <taxon>Pseudomonadati</taxon>
        <taxon>Pseudomonadota</taxon>
        <taxon>Alphaproteobacteria</taxon>
        <taxon>Hyphomicrobiales</taxon>
        <taxon>Bartonellaceae</taxon>
        <taxon>Limoniibacter</taxon>
    </lineage>
</organism>
<proteinExistence type="predicted"/>
<dbReference type="AlphaFoldDB" id="A0A8J3GGC9"/>
<keyword evidence="2" id="KW-1185">Reference proteome</keyword>
<comment type="caution">
    <text evidence="1">The sequence shown here is derived from an EMBL/GenBank/DDBJ whole genome shotgun (WGS) entry which is preliminary data.</text>
</comment>
<name>A0A8J3GGC9_9HYPH</name>
<dbReference type="Proteomes" id="UP000641137">
    <property type="component" value="Unassembled WGS sequence"/>
</dbReference>
<evidence type="ECO:0000313" key="1">
    <source>
        <dbReference type="EMBL" id="GHC64110.1"/>
    </source>
</evidence>
<protein>
    <submittedName>
        <fullName evidence="1">Uncharacterized protein</fullName>
    </submittedName>
</protein>
<evidence type="ECO:0000313" key="2">
    <source>
        <dbReference type="Proteomes" id="UP000641137"/>
    </source>
</evidence>
<dbReference type="EMBL" id="BMZO01000002">
    <property type="protein sequence ID" value="GHC64110.1"/>
    <property type="molecule type" value="Genomic_DNA"/>
</dbReference>
<accession>A0A8J3GGC9</accession>
<sequence>MIDVLPLADETGNGAETAGNPHRADIGEGRHRLVEHARVEFERLAVHVEISAGKVGHHQRSAGQFCRSVKLVHITIFGSPDLASVEAGEVKETLRIMTTAMG</sequence>
<reference evidence="1" key="2">
    <citation type="submission" date="2020-09" db="EMBL/GenBank/DDBJ databases">
        <authorList>
            <person name="Sun Q."/>
            <person name="Kim S."/>
        </authorList>
    </citation>
    <scope>NUCLEOTIDE SEQUENCE</scope>
    <source>
        <strain evidence="1">KCTC 42097</strain>
    </source>
</reference>
<reference evidence="1" key="1">
    <citation type="journal article" date="2014" name="Int. J. Syst. Evol. Microbiol.">
        <title>Complete genome sequence of Corynebacterium casei LMG S-19264T (=DSM 44701T), isolated from a smear-ripened cheese.</title>
        <authorList>
            <consortium name="US DOE Joint Genome Institute (JGI-PGF)"/>
            <person name="Walter F."/>
            <person name="Albersmeier A."/>
            <person name="Kalinowski J."/>
            <person name="Ruckert C."/>
        </authorList>
    </citation>
    <scope>NUCLEOTIDE SEQUENCE</scope>
    <source>
        <strain evidence="1">KCTC 42097</strain>
    </source>
</reference>